<feature type="region of interest" description="Disordered" evidence="1">
    <location>
        <begin position="1"/>
        <end position="122"/>
    </location>
</feature>
<feature type="region of interest" description="Disordered" evidence="1">
    <location>
        <begin position="250"/>
        <end position="275"/>
    </location>
</feature>
<sequence>MDGARRTRDDARAFASHATTTRVLDDDATREDDARRDDGRTTTTTTTRRATTRVRCDARGANTDEGDDAKGAVTTARYAPAWAVGGGKGRARDAGRARDDGDDDDDAREGARGKKSAGKRSDAAFAVTVTRALERGTRGVVRVWSDAEAGGRCPSEARWDAQGDAERRMGRDDGDSAEFRAFHATVSAHSLTREAELELGSVHRDFGLEFRQSVTTRLDSGFAAPTSQSWSIGTPVKPFDAFKMLHGAEDHDVEKSGEAKARKDDEPPTARTSSAKFAFARNLAKPSPRLTFTAHSKPPSNARALDLNVRATSNALDAHALRVVARTRLGESRAQVAARTKFCGGTHGVDLELGRDFKPASSTTTIKAIIKASVPLTKFALKLSRDDGGKSRLALELSPAECVVDARLRPRGALELRFGIKHPCALPTTAKHHSISVGPRRRAADDGGDAFVAFAVAFAA</sequence>
<feature type="compositionally biased region" description="Basic and acidic residues" evidence="1">
    <location>
        <begin position="1"/>
        <end position="12"/>
    </location>
</feature>
<organism evidence="2">
    <name type="scientific">Ostreococcus sp. 'lucimarinus'</name>
    <dbReference type="NCBI Taxonomy" id="242159"/>
    <lineage>
        <taxon>Eukaryota</taxon>
        <taxon>Viridiplantae</taxon>
        <taxon>Chlorophyta</taxon>
        <taxon>Mamiellophyceae</taxon>
        <taxon>Mamiellales</taxon>
        <taxon>Bathycoccaceae</taxon>
        <taxon>Ostreococcus</taxon>
    </lineage>
</organism>
<feature type="compositionally biased region" description="Basic and acidic residues" evidence="1">
    <location>
        <begin position="155"/>
        <end position="173"/>
    </location>
</feature>
<feature type="compositionally biased region" description="Basic and acidic residues" evidence="1">
    <location>
        <begin position="23"/>
        <end position="40"/>
    </location>
</feature>
<feature type="compositionally biased region" description="Basic and acidic residues" evidence="1">
    <location>
        <begin position="250"/>
        <end position="268"/>
    </location>
</feature>
<evidence type="ECO:0000313" key="2">
    <source>
        <dbReference type="EMBL" id="CAD8223370.1"/>
    </source>
</evidence>
<dbReference type="EMBL" id="HBDX01004755">
    <property type="protein sequence ID" value="CAD8223370.1"/>
    <property type="molecule type" value="Transcribed_RNA"/>
</dbReference>
<protein>
    <submittedName>
        <fullName evidence="2">Uncharacterized protein</fullName>
    </submittedName>
</protein>
<proteinExistence type="predicted"/>
<dbReference type="AlphaFoldDB" id="A0A7R9XRU4"/>
<name>A0A7R9XRU4_9CHLO</name>
<feature type="compositionally biased region" description="Basic and acidic residues" evidence="1">
    <location>
        <begin position="90"/>
        <end position="99"/>
    </location>
</feature>
<accession>A0A7R9XRU4</accession>
<reference evidence="2" key="1">
    <citation type="submission" date="2021-01" db="EMBL/GenBank/DDBJ databases">
        <authorList>
            <person name="Corre E."/>
            <person name="Pelletier E."/>
            <person name="Niang G."/>
            <person name="Scheremetjew M."/>
            <person name="Finn R."/>
            <person name="Kale V."/>
            <person name="Holt S."/>
            <person name="Cochrane G."/>
            <person name="Meng A."/>
            <person name="Brown T."/>
            <person name="Cohen L."/>
        </authorList>
    </citation>
    <scope>NUCLEOTIDE SEQUENCE</scope>
    <source>
        <strain evidence="2">Clade-A-BCC118000</strain>
    </source>
</reference>
<gene>
    <name evidence="2" type="ORF">OLUC0939_LOCUS4094</name>
</gene>
<evidence type="ECO:0000256" key="1">
    <source>
        <dbReference type="SAM" id="MobiDB-lite"/>
    </source>
</evidence>
<feature type="region of interest" description="Disordered" evidence="1">
    <location>
        <begin position="151"/>
        <end position="173"/>
    </location>
</feature>